<keyword evidence="7 11" id="KW-0418">Kinase</keyword>
<evidence type="ECO:0000256" key="11">
    <source>
        <dbReference type="HAMAP-Rule" id="MF_00109"/>
    </source>
</evidence>
<keyword evidence="5 11" id="KW-0808">Transferase</keyword>
<dbReference type="InterPro" id="IPR031322">
    <property type="entry name" value="Shikimate/glucono_kinase"/>
</dbReference>
<feature type="binding site" evidence="11">
    <location>
        <position position="138"/>
    </location>
    <ligand>
        <name>substrate</name>
    </ligand>
</feature>
<dbReference type="PANTHER" id="PTHR21087:SF16">
    <property type="entry name" value="SHIKIMATE KINASE 1, CHLOROPLASTIC"/>
    <property type="match status" value="1"/>
</dbReference>
<dbReference type="PRINTS" id="PR01100">
    <property type="entry name" value="SHIKIMTKNASE"/>
</dbReference>
<reference evidence="13" key="1">
    <citation type="submission" date="2017-04" db="EMBL/GenBank/DDBJ databases">
        <authorList>
            <person name="Varghese N."/>
            <person name="Submissions S."/>
        </authorList>
    </citation>
    <scope>NUCLEOTIDE SEQUENCE [LARGE SCALE GENOMIC DNA]</scope>
    <source>
        <strain evidence="13">K3S</strain>
    </source>
</reference>
<organism evidence="12 13">
    <name type="scientific">Desulfovibrio gilichinskyi</name>
    <dbReference type="NCBI Taxonomy" id="1519643"/>
    <lineage>
        <taxon>Bacteria</taxon>
        <taxon>Pseudomonadati</taxon>
        <taxon>Thermodesulfobacteriota</taxon>
        <taxon>Desulfovibrionia</taxon>
        <taxon>Desulfovibrionales</taxon>
        <taxon>Desulfovibrionaceae</taxon>
        <taxon>Desulfovibrio</taxon>
    </lineage>
</organism>
<dbReference type="SUPFAM" id="SSF52540">
    <property type="entry name" value="P-loop containing nucleoside triphosphate hydrolases"/>
    <property type="match status" value="1"/>
</dbReference>
<feature type="binding site" evidence="11">
    <location>
        <position position="15"/>
    </location>
    <ligand>
        <name>Mg(2+)</name>
        <dbReference type="ChEBI" id="CHEBI:18420"/>
    </ligand>
</feature>
<dbReference type="InterPro" id="IPR023000">
    <property type="entry name" value="Shikimate_kinase_CS"/>
</dbReference>
<dbReference type="UniPathway" id="UPA00053">
    <property type="reaction ID" value="UER00088"/>
</dbReference>
<keyword evidence="8 11" id="KW-0067">ATP-binding</keyword>
<dbReference type="InterPro" id="IPR000623">
    <property type="entry name" value="Shikimate_kinase/TSH1"/>
</dbReference>
<dbReference type="AlphaFoldDB" id="A0A1X7DSK7"/>
<dbReference type="InterPro" id="IPR027417">
    <property type="entry name" value="P-loop_NTPase"/>
</dbReference>
<accession>A0A1X7DSK7</accession>
<comment type="pathway">
    <text evidence="1 11">Metabolic intermediate biosynthesis; chorismate biosynthesis; chorismate from D-erythrose 4-phosphate and phosphoenolpyruvate: step 5/7.</text>
</comment>
<dbReference type="PANTHER" id="PTHR21087">
    <property type="entry name" value="SHIKIMATE KINASE"/>
    <property type="match status" value="1"/>
</dbReference>
<dbReference type="OrthoDB" id="9800332at2"/>
<dbReference type="CDD" id="cd00464">
    <property type="entry name" value="SK"/>
    <property type="match status" value="1"/>
</dbReference>
<dbReference type="GO" id="GO:0005829">
    <property type="term" value="C:cytosol"/>
    <property type="evidence" value="ECO:0007669"/>
    <property type="project" value="TreeGrafter"/>
</dbReference>
<evidence type="ECO:0000256" key="5">
    <source>
        <dbReference type="ARBA" id="ARBA00022679"/>
    </source>
</evidence>
<evidence type="ECO:0000313" key="12">
    <source>
        <dbReference type="EMBL" id="SMF20417.1"/>
    </source>
</evidence>
<evidence type="ECO:0000256" key="2">
    <source>
        <dbReference type="ARBA" id="ARBA00006997"/>
    </source>
</evidence>
<evidence type="ECO:0000256" key="9">
    <source>
        <dbReference type="ARBA" id="ARBA00023141"/>
    </source>
</evidence>
<feature type="binding site" evidence="11">
    <location>
        <position position="33"/>
    </location>
    <ligand>
        <name>substrate</name>
    </ligand>
</feature>
<dbReference type="Pfam" id="PF01202">
    <property type="entry name" value="SKI"/>
    <property type="match status" value="1"/>
</dbReference>
<dbReference type="GO" id="GO:0000287">
    <property type="term" value="F:magnesium ion binding"/>
    <property type="evidence" value="ECO:0007669"/>
    <property type="project" value="UniProtKB-UniRule"/>
</dbReference>
<evidence type="ECO:0000313" key="13">
    <source>
        <dbReference type="Proteomes" id="UP000192906"/>
    </source>
</evidence>
<feature type="binding site" evidence="11">
    <location>
        <position position="57"/>
    </location>
    <ligand>
        <name>substrate</name>
    </ligand>
</feature>
<evidence type="ECO:0000256" key="1">
    <source>
        <dbReference type="ARBA" id="ARBA00004842"/>
    </source>
</evidence>
<comment type="similarity">
    <text evidence="2 11">Belongs to the shikimate kinase family.</text>
</comment>
<dbReference type="EC" id="2.7.1.71" evidence="3 11"/>
<keyword evidence="11" id="KW-0963">Cytoplasm</keyword>
<dbReference type="Proteomes" id="UP000192906">
    <property type="component" value="Unassembled WGS sequence"/>
</dbReference>
<evidence type="ECO:0000256" key="7">
    <source>
        <dbReference type="ARBA" id="ARBA00022777"/>
    </source>
</evidence>
<comment type="caution">
    <text evidence="11">Lacks conserved residue(s) required for the propagation of feature annotation.</text>
</comment>
<keyword evidence="6 11" id="KW-0547">Nucleotide-binding</keyword>
<evidence type="ECO:0000256" key="8">
    <source>
        <dbReference type="ARBA" id="ARBA00022840"/>
    </source>
</evidence>
<comment type="subunit">
    <text evidence="11">Monomer.</text>
</comment>
<dbReference type="NCBIfam" id="NF002988">
    <property type="entry name" value="PRK03731.1"/>
    <property type="match status" value="1"/>
</dbReference>
<comment type="catalytic activity">
    <reaction evidence="10 11">
        <text>shikimate + ATP = 3-phosphoshikimate + ADP + H(+)</text>
        <dbReference type="Rhea" id="RHEA:13121"/>
        <dbReference type="ChEBI" id="CHEBI:15378"/>
        <dbReference type="ChEBI" id="CHEBI:30616"/>
        <dbReference type="ChEBI" id="CHEBI:36208"/>
        <dbReference type="ChEBI" id="CHEBI:145989"/>
        <dbReference type="ChEBI" id="CHEBI:456216"/>
        <dbReference type="EC" id="2.7.1.71"/>
    </reaction>
</comment>
<keyword evidence="11" id="KW-0479">Metal-binding</keyword>
<dbReference type="Gene3D" id="3.40.50.300">
    <property type="entry name" value="P-loop containing nucleotide triphosphate hydrolases"/>
    <property type="match status" value="1"/>
</dbReference>
<comment type="function">
    <text evidence="11">Catalyzes the specific phosphorylation of the 3-hydroxyl group of shikimic acid using ATP as a cosubstrate.</text>
</comment>
<dbReference type="STRING" id="1519643.SAMN06295933_2258"/>
<dbReference type="GO" id="GO:0005524">
    <property type="term" value="F:ATP binding"/>
    <property type="evidence" value="ECO:0007669"/>
    <property type="project" value="UniProtKB-UniRule"/>
</dbReference>
<sequence length="176" mass="19288">MNNIFLVGPRACGKTTVGRIVANKLQLNFFDSDALIAQKAGCEISKFVKANGWDAFRDLEVDILKELSETERSVVSCGGGIVVRNENYKILKEGFTVYLKTDVETLVKRLSANPAHGQRPSLTGKSLTEEVREILETREELYSGCATVIVSGEGKLQDICEEIAGAFKSIENGDNK</sequence>
<evidence type="ECO:0000256" key="6">
    <source>
        <dbReference type="ARBA" id="ARBA00022741"/>
    </source>
</evidence>
<feature type="binding site" evidence="11">
    <location>
        <begin position="11"/>
        <end position="16"/>
    </location>
    <ligand>
        <name>ATP</name>
        <dbReference type="ChEBI" id="CHEBI:30616"/>
    </ligand>
</feature>
<dbReference type="EMBL" id="FWZU01000003">
    <property type="protein sequence ID" value="SMF20417.1"/>
    <property type="molecule type" value="Genomic_DNA"/>
</dbReference>
<proteinExistence type="inferred from homology"/>
<dbReference type="GO" id="GO:0009423">
    <property type="term" value="P:chorismate biosynthetic process"/>
    <property type="evidence" value="ECO:0007669"/>
    <property type="project" value="UniProtKB-UniRule"/>
</dbReference>
<dbReference type="RefSeq" id="WP_085102207.1">
    <property type="nucleotide sequence ID" value="NZ_FWZU01000003.1"/>
</dbReference>
<dbReference type="GO" id="GO:0008652">
    <property type="term" value="P:amino acid biosynthetic process"/>
    <property type="evidence" value="ECO:0007669"/>
    <property type="project" value="UniProtKB-KW"/>
</dbReference>
<protein>
    <recommendedName>
        <fullName evidence="3 11">Shikimate kinase</fullName>
        <shortName evidence="11">SK</shortName>
        <ecNumber evidence="3 11">2.7.1.71</ecNumber>
    </recommendedName>
</protein>
<dbReference type="PROSITE" id="PS01128">
    <property type="entry name" value="SHIKIMATE_KINASE"/>
    <property type="match status" value="1"/>
</dbReference>
<feature type="binding site" evidence="11">
    <location>
        <position position="119"/>
    </location>
    <ligand>
        <name>ATP</name>
        <dbReference type="ChEBI" id="CHEBI:30616"/>
    </ligand>
</feature>
<comment type="subcellular location">
    <subcellularLocation>
        <location evidence="11">Cytoplasm</location>
    </subcellularLocation>
</comment>
<dbReference type="GO" id="GO:0004765">
    <property type="term" value="F:shikimate kinase activity"/>
    <property type="evidence" value="ECO:0007669"/>
    <property type="project" value="UniProtKB-UniRule"/>
</dbReference>
<keyword evidence="11" id="KW-0460">Magnesium</keyword>
<keyword evidence="4 11" id="KW-0028">Amino-acid biosynthesis</keyword>
<evidence type="ECO:0000256" key="4">
    <source>
        <dbReference type="ARBA" id="ARBA00022605"/>
    </source>
</evidence>
<gene>
    <name evidence="11" type="primary">aroK</name>
    <name evidence="12" type="ORF">SAMN06295933_2258</name>
</gene>
<dbReference type="GO" id="GO:0009073">
    <property type="term" value="P:aromatic amino acid family biosynthetic process"/>
    <property type="evidence" value="ECO:0007669"/>
    <property type="project" value="UniProtKB-KW"/>
</dbReference>
<evidence type="ECO:0000256" key="3">
    <source>
        <dbReference type="ARBA" id="ARBA00012154"/>
    </source>
</evidence>
<name>A0A1X7DSK7_9BACT</name>
<dbReference type="HAMAP" id="MF_00109">
    <property type="entry name" value="Shikimate_kinase"/>
    <property type="match status" value="1"/>
</dbReference>
<keyword evidence="9 11" id="KW-0057">Aromatic amino acid biosynthesis</keyword>
<feature type="binding site" evidence="11">
    <location>
        <position position="79"/>
    </location>
    <ligand>
        <name>substrate</name>
    </ligand>
</feature>
<keyword evidence="13" id="KW-1185">Reference proteome</keyword>
<comment type="cofactor">
    <cofactor evidence="11">
        <name>Mg(2+)</name>
        <dbReference type="ChEBI" id="CHEBI:18420"/>
    </cofactor>
    <text evidence="11">Binds 1 Mg(2+) ion per subunit.</text>
</comment>
<evidence type="ECO:0000256" key="10">
    <source>
        <dbReference type="ARBA" id="ARBA00048567"/>
    </source>
</evidence>